<dbReference type="PANTHER" id="PTHR26379">
    <property type="entry name" value="BTB/POZ AND MATH DOMAIN-CONTAINING PROTEIN 1"/>
    <property type="match status" value="1"/>
</dbReference>
<evidence type="ECO:0000256" key="1">
    <source>
        <dbReference type="ARBA" id="ARBA00004906"/>
    </source>
</evidence>
<protein>
    <recommendedName>
        <fullName evidence="3">BTB domain-containing protein</fullName>
    </recommendedName>
</protein>
<dbReference type="EMBL" id="BQKI01000010">
    <property type="protein sequence ID" value="GJN04038.1"/>
    <property type="molecule type" value="Genomic_DNA"/>
</dbReference>
<feature type="region of interest" description="Disordered" evidence="2">
    <location>
        <begin position="1"/>
        <end position="86"/>
    </location>
</feature>
<dbReference type="Proteomes" id="UP001054889">
    <property type="component" value="Unassembled WGS sequence"/>
</dbReference>
<dbReference type="Pfam" id="PF00651">
    <property type="entry name" value="BTB"/>
    <property type="match status" value="1"/>
</dbReference>
<dbReference type="InterPro" id="IPR011333">
    <property type="entry name" value="SKP1/BTB/POZ_sf"/>
</dbReference>
<feature type="compositionally biased region" description="Low complexity" evidence="2">
    <location>
        <begin position="1"/>
        <end position="11"/>
    </location>
</feature>
<dbReference type="AlphaFoldDB" id="A0AAV5D150"/>
<dbReference type="InterPro" id="IPR045005">
    <property type="entry name" value="BPM1-6"/>
</dbReference>
<feature type="compositionally biased region" description="Low complexity" evidence="2">
    <location>
        <begin position="71"/>
        <end position="80"/>
    </location>
</feature>
<gene>
    <name evidence="4" type="primary">ga21548</name>
    <name evidence="4" type="ORF">PR202_ga21548</name>
</gene>
<evidence type="ECO:0000313" key="4">
    <source>
        <dbReference type="EMBL" id="GJN04038.1"/>
    </source>
</evidence>
<dbReference type="InterPro" id="IPR000210">
    <property type="entry name" value="BTB/POZ_dom"/>
</dbReference>
<accession>A0AAV5D150</accession>
<proteinExistence type="predicted"/>
<reference evidence="4" key="2">
    <citation type="submission" date="2021-12" db="EMBL/GenBank/DDBJ databases">
        <title>Resequencing data analysis of finger millet.</title>
        <authorList>
            <person name="Hatakeyama M."/>
            <person name="Aluri S."/>
            <person name="Balachadran M.T."/>
            <person name="Sivarajan S.R."/>
            <person name="Poveda L."/>
            <person name="Shimizu-Inatsugi R."/>
            <person name="Schlapbach R."/>
            <person name="Sreeman S.M."/>
            <person name="Shimizu K.K."/>
        </authorList>
    </citation>
    <scope>NUCLEOTIDE SEQUENCE</scope>
</reference>
<dbReference type="Gene3D" id="3.30.710.10">
    <property type="entry name" value="Potassium Channel Kv1.1, Chain A"/>
    <property type="match status" value="1"/>
</dbReference>
<reference evidence="4" key="1">
    <citation type="journal article" date="2018" name="DNA Res.">
        <title>Multiple hybrid de novo genome assembly of finger millet, an orphan allotetraploid crop.</title>
        <authorList>
            <person name="Hatakeyama M."/>
            <person name="Aluri S."/>
            <person name="Balachadran M.T."/>
            <person name="Sivarajan S.R."/>
            <person name="Patrignani A."/>
            <person name="Gruter S."/>
            <person name="Poveda L."/>
            <person name="Shimizu-Inatsugi R."/>
            <person name="Baeten J."/>
            <person name="Francoijs K.J."/>
            <person name="Nataraja K.N."/>
            <person name="Reddy Y.A.N."/>
            <person name="Phadnis S."/>
            <person name="Ravikumar R.L."/>
            <person name="Schlapbach R."/>
            <person name="Sreeman S.M."/>
            <person name="Shimizu K.K."/>
        </authorList>
    </citation>
    <scope>NUCLEOTIDE SEQUENCE</scope>
</reference>
<comment type="pathway">
    <text evidence="1">Protein modification; protein ubiquitination.</text>
</comment>
<keyword evidence="5" id="KW-1185">Reference proteome</keyword>
<dbReference type="GO" id="GO:0016567">
    <property type="term" value="P:protein ubiquitination"/>
    <property type="evidence" value="ECO:0007669"/>
    <property type="project" value="InterPro"/>
</dbReference>
<comment type="caution">
    <text evidence="4">The sequence shown here is derived from an EMBL/GenBank/DDBJ whole genome shotgun (WGS) entry which is preliminary data.</text>
</comment>
<dbReference type="PROSITE" id="PS50097">
    <property type="entry name" value="BTB"/>
    <property type="match status" value="1"/>
</dbReference>
<organism evidence="4 5">
    <name type="scientific">Eleusine coracana subsp. coracana</name>
    <dbReference type="NCBI Taxonomy" id="191504"/>
    <lineage>
        <taxon>Eukaryota</taxon>
        <taxon>Viridiplantae</taxon>
        <taxon>Streptophyta</taxon>
        <taxon>Embryophyta</taxon>
        <taxon>Tracheophyta</taxon>
        <taxon>Spermatophyta</taxon>
        <taxon>Magnoliopsida</taxon>
        <taxon>Liliopsida</taxon>
        <taxon>Poales</taxon>
        <taxon>Poaceae</taxon>
        <taxon>PACMAD clade</taxon>
        <taxon>Chloridoideae</taxon>
        <taxon>Cynodonteae</taxon>
        <taxon>Eleusininae</taxon>
        <taxon>Eleusine</taxon>
    </lineage>
</organism>
<dbReference type="SUPFAM" id="SSF54695">
    <property type="entry name" value="POZ domain"/>
    <property type="match status" value="1"/>
</dbReference>
<evidence type="ECO:0000259" key="3">
    <source>
        <dbReference type="PROSITE" id="PS50097"/>
    </source>
</evidence>
<dbReference type="SMART" id="SM00225">
    <property type="entry name" value="BTB"/>
    <property type="match status" value="1"/>
</dbReference>
<sequence>MAPAKAAAAAPEVGSLTTWPSSDALRLGAGQGQQQQKPSPARPETGALNLPGDPGQGDACSAFEARRRRPASAPASNEPAPSGPVAVRSFDHIRGVRAAEPAPSSGCIRSDPAPVDRGKECLRRHRRAGAWRPDRGVGRLGDLLDHNVGTDALFRVDDAIIAAHRVVLAARSPVFKAEVFGSTADATSQAITVKDIEPSVFTALLEFMYTDEIPQGEELGDCPTETMQQILAAADRHQVDRLKLMSARWLWDNISVDTFAYHSLCRDVQLPCAQGKVHRLLCFGEIF</sequence>
<feature type="domain" description="BTB" evidence="3">
    <location>
        <begin position="150"/>
        <end position="217"/>
    </location>
</feature>
<evidence type="ECO:0000256" key="2">
    <source>
        <dbReference type="SAM" id="MobiDB-lite"/>
    </source>
</evidence>
<evidence type="ECO:0000313" key="5">
    <source>
        <dbReference type="Proteomes" id="UP001054889"/>
    </source>
</evidence>
<dbReference type="PANTHER" id="PTHR26379:SF446">
    <property type="entry name" value="BTB_POZ AND MATH DOMAIN-CONTAINING PROTEIN 1"/>
    <property type="match status" value="1"/>
</dbReference>
<name>A0AAV5D150_ELECO</name>